<dbReference type="Proteomes" id="UP001201812">
    <property type="component" value="Unassembled WGS sequence"/>
</dbReference>
<sequence length="159" mass="18605">MIRNDTPEDIIMPPTTPTIPFPPSPNAHFLSFHLSDPLVGLDHRPQAFVYSLRKENFAQILYRRQYSPIRLLANEITDELEVILLPSIVSKTNDKMWSLGYFDRRQSFPLFPFSSLLFFYILFTIPRVQQTASRCCILSLQKNTYQIFIITLQDFQRCA</sequence>
<dbReference type="AlphaFoldDB" id="A0AAD4R257"/>
<organism evidence="2 3">
    <name type="scientific">Ditylenchus destructor</name>
    <dbReference type="NCBI Taxonomy" id="166010"/>
    <lineage>
        <taxon>Eukaryota</taxon>
        <taxon>Metazoa</taxon>
        <taxon>Ecdysozoa</taxon>
        <taxon>Nematoda</taxon>
        <taxon>Chromadorea</taxon>
        <taxon>Rhabditida</taxon>
        <taxon>Tylenchina</taxon>
        <taxon>Tylenchomorpha</taxon>
        <taxon>Sphaerularioidea</taxon>
        <taxon>Anguinidae</taxon>
        <taxon>Anguininae</taxon>
        <taxon>Ditylenchus</taxon>
    </lineage>
</organism>
<evidence type="ECO:0000313" key="3">
    <source>
        <dbReference type="Proteomes" id="UP001201812"/>
    </source>
</evidence>
<evidence type="ECO:0000256" key="1">
    <source>
        <dbReference type="SAM" id="Phobius"/>
    </source>
</evidence>
<keyword evidence="1" id="KW-0812">Transmembrane</keyword>
<keyword evidence="3" id="KW-1185">Reference proteome</keyword>
<comment type="caution">
    <text evidence="2">The sequence shown here is derived from an EMBL/GenBank/DDBJ whole genome shotgun (WGS) entry which is preliminary data.</text>
</comment>
<keyword evidence="1" id="KW-0472">Membrane</keyword>
<protein>
    <submittedName>
        <fullName evidence="2">Uncharacterized protein</fullName>
    </submittedName>
</protein>
<gene>
    <name evidence="2" type="ORF">DdX_10513</name>
</gene>
<proteinExistence type="predicted"/>
<name>A0AAD4R257_9BILA</name>
<evidence type="ECO:0000313" key="2">
    <source>
        <dbReference type="EMBL" id="KAI1710814.1"/>
    </source>
</evidence>
<feature type="transmembrane region" description="Helical" evidence="1">
    <location>
        <begin position="108"/>
        <end position="126"/>
    </location>
</feature>
<dbReference type="EMBL" id="JAKKPZ010000024">
    <property type="protein sequence ID" value="KAI1710814.1"/>
    <property type="molecule type" value="Genomic_DNA"/>
</dbReference>
<reference evidence="2" key="1">
    <citation type="submission" date="2022-01" db="EMBL/GenBank/DDBJ databases">
        <title>Genome Sequence Resource for Two Populations of Ditylenchus destructor, the Migratory Endoparasitic Phytonematode.</title>
        <authorList>
            <person name="Zhang H."/>
            <person name="Lin R."/>
            <person name="Xie B."/>
        </authorList>
    </citation>
    <scope>NUCLEOTIDE SEQUENCE</scope>
    <source>
        <strain evidence="2">BazhouSP</strain>
    </source>
</reference>
<accession>A0AAD4R257</accession>
<keyword evidence="1" id="KW-1133">Transmembrane helix</keyword>